<dbReference type="Proteomes" id="UP000014680">
    <property type="component" value="Unassembled WGS sequence"/>
</dbReference>
<proteinExistence type="predicted"/>
<dbReference type="InterPro" id="IPR035969">
    <property type="entry name" value="Rab-GAP_TBC_sf"/>
</dbReference>
<evidence type="ECO:0000313" key="4">
    <source>
        <dbReference type="Proteomes" id="UP000014680"/>
    </source>
</evidence>
<feature type="compositionally biased region" description="Basic and acidic residues" evidence="1">
    <location>
        <begin position="377"/>
        <end position="386"/>
    </location>
</feature>
<dbReference type="Pfam" id="PF00566">
    <property type="entry name" value="RabGAP-TBC"/>
    <property type="match status" value="1"/>
</dbReference>
<dbReference type="VEuPathDB" id="AmoebaDB:EIN_162190"/>
<dbReference type="EMBL" id="KB206960">
    <property type="protein sequence ID" value="ELP86585.1"/>
    <property type="molecule type" value="Genomic_DNA"/>
</dbReference>
<dbReference type="GeneID" id="14885545"/>
<feature type="compositionally biased region" description="Polar residues" evidence="1">
    <location>
        <begin position="367"/>
        <end position="376"/>
    </location>
</feature>
<dbReference type="GO" id="GO:0005096">
    <property type="term" value="F:GTPase activator activity"/>
    <property type="evidence" value="ECO:0007669"/>
    <property type="project" value="TreeGrafter"/>
</dbReference>
<evidence type="ECO:0000313" key="3">
    <source>
        <dbReference type="EMBL" id="ELP86585.1"/>
    </source>
</evidence>
<dbReference type="OrthoDB" id="10263206at2759"/>
<accession>A0A0A1U4F8</accession>
<feature type="domain" description="Rab-GAP TBC" evidence="2">
    <location>
        <begin position="32"/>
        <end position="279"/>
    </location>
</feature>
<protein>
    <recommendedName>
        <fullName evidence="2">Rab-GAP TBC domain-containing protein</fullName>
    </recommendedName>
</protein>
<dbReference type="PROSITE" id="PS50086">
    <property type="entry name" value="TBC_RABGAP"/>
    <property type="match status" value="1"/>
</dbReference>
<dbReference type="GO" id="GO:0006886">
    <property type="term" value="P:intracellular protein transport"/>
    <property type="evidence" value="ECO:0007669"/>
    <property type="project" value="TreeGrafter"/>
</dbReference>
<feature type="compositionally biased region" description="Polar residues" evidence="1">
    <location>
        <begin position="387"/>
        <end position="397"/>
    </location>
</feature>
<dbReference type="InterPro" id="IPR000195">
    <property type="entry name" value="Rab-GAP-TBC_dom"/>
</dbReference>
<dbReference type="SMART" id="SM00164">
    <property type="entry name" value="TBC"/>
    <property type="match status" value="1"/>
</dbReference>
<evidence type="ECO:0000259" key="2">
    <source>
        <dbReference type="PROSITE" id="PS50086"/>
    </source>
</evidence>
<name>A0A0A1U4F8_ENTIV</name>
<feature type="region of interest" description="Disordered" evidence="1">
    <location>
        <begin position="360"/>
        <end position="400"/>
    </location>
</feature>
<reference evidence="3 4" key="1">
    <citation type="submission" date="2012-10" db="EMBL/GenBank/DDBJ databases">
        <authorList>
            <person name="Zafar N."/>
            <person name="Inman J."/>
            <person name="Hall N."/>
            <person name="Lorenzi H."/>
            <person name="Caler E."/>
        </authorList>
    </citation>
    <scope>NUCLEOTIDE SEQUENCE [LARGE SCALE GENOMIC DNA]</scope>
    <source>
        <strain evidence="3 4">IP1</strain>
    </source>
</reference>
<keyword evidence="4" id="KW-1185">Reference proteome</keyword>
<gene>
    <name evidence="3" type="ORF">EIN_162190</name>
</gene>
<sequence length="423" mass="49520">MQKRDDSWTHIFSTDYIDVMLMKKRIFKSGLPEDLNMRSQVWKLLLGYYTPLKNDWQVIDENCLRQYTKYVREIYPNVSSESLDKVFEATWQTKYATNVFENTISTFNLNDDETKRMRTIEKDIIRTVIGAPYNRDEPIRHDLAFRRILFILSLVNGGVSYVQGMNNICNVFYTQFASSQDKPDYKKVEAETFGCMFMLIDQMRMWFLPSFDNQKNGIKDSMSQIERVLTKTDKQYADKLKSIGVGPELFVFRWLTLLCCMEFPLSETLRYWDFFFLDLDNFPLVKATCVGILLVLKKDLLGLNFSQTLSFLQNLPKIEFGKVMKKTKQILKKAKYHIRPFSQSQSSSFLRIQLTSQSPEKLESETSEMFSCSSKTEIGKSTKESDSQSAASEMTRSTKVRIDKSKRKAINFKLKKTLFDFEN</sequence>
<dbReference type="OMA" id="INRKHSM"/>
<evidence type="ECO:0000256" key="1">
    <source>
        <dbReference type="SAM" id="MobiDB-lite"/>
    </source>
</evidence>
<dbReference type="RefSeq" id="XP_004185931.1">
    <property type="nucleotide sequence ID" value="XM_004185883.1"/>
</dbReference>
<dbReference type="PANTHER" id="PTHR22957:SF27">
    <property type="entry name" value="TBC1 DOMAIN FAMILY MEMBER 13"/>
    <property type="match status" value="1"/>
</dbReference>
<dbReference type="PANTHER" id="PTHR22957">
    <property type="entry name" value="TBC1 DOMAIN FAMILY MEMBER GTPASE-ACTIVATING PROTEIN"/>
    <property type="match status" value="1"/>
</dbReference>
<dbReference type="Gene3D" id="1.10.8.270">
    <property type="entry name" value="putative rabgap domain of human tbc1 domain family member 14 like domains"/>
    <property type="match status" value="1"/>
</dbReference>
<dbReference type="Gene3D" id="1.10.472.80">
    <property type="entry name" value="Ypt/Rab-GAP domain of gyp1p, domain 3"/>
    <property type="match status" value="1"/>
</dbReference>
<dbReference type="KEGG" id="eiv:EIN_162190"/>
<dbReference type="SUPFAM" id="SSF47923">
    <property type="entry name" value="Ypt/Rab-GAP domain of gyp1p"/>
    <property type="match status" value="2"/>
</dbReference>
<dbReference type="AlphaFoldDB" id="A0A0A1U4F8"/>
<organism evidence="3 4">
    <name type="scientific">Entamoeba invadens IP1</name>
    <dbReference type="NCBI Taxonomy" id="370355"/>
    <lineage>
        <taxon>Eukaryota</taxon>
        <taxon>Amoebozoa</taxon>
        <taxon>Evosea</taxon>
        <taxon>Archamoebae</taxon>
        <taxon>Mastigamoebida</taxon>
        <taxon>Entamoebidae</taxon>
        <taxon>Entamoeba</taxon>
    </lineage>
</organism>